<reference evidence="2" key="1">
    <citation type="submission" date="2014-11" db="EMBL/GenBank/DDBJ databases">
        <authorList>
            <person name="Amaro Gonzalez C."/>
        </authorList>
    </citation>
    <scope>NUCLEOTIDE SEQUENCE</scope>
</reference>
<name>A0A0E9QDT1_ANGAN</name>
<keyword evidence="1" id="KW-0812">Transmembrane</keyword>
<protein>
    <submittedName>
        <fullName evidence="2">Uncharacterized protein</fullName>
    </submittedName>
</protein>
<sequence>MLDPHPFPYSLKKEEYLFQELLHLSVYFSFFSFFVLQLFNIFQPMYCQQTPLYKWASRLPA</sequence>
<feature type="transmembrane region" description="Helical" evidence="1">
    <location>
        <begin position="21"/>
        <end position="42"/>
    </location>
</feature>
<evidence type="ECO:0000256" key="1">
    <source>
        <dbReference type="SAM" id="Phobius"/>
    </source>
</evidence>
<proteinExistence type="predicted"/>
<dbReference type="EMBL" id="GBXM01093638">
    <property type="protein sequence ID" value="JAH14939.1"/>
    <property type="molecule type" value="Transcribed_RNA"/>
</dbReference>
<dbReference type="AlphaFoldDB" id="A0A0E9QDT1"/>
<reference evidence="2" key="2">
    <citation type="journal article" date="2015" name="Fish Shellfish Immunol.">
        <title>Early steps in the European eel (Anguilla anguilla)-Vibrio vulnificus interaction in the gills: Role of the RtxA13 toxin.</title>
        <authorList>
            <person name="Callol A."/>
            <person name="Pajuelo D."/>
            <person name="Ebbesson L."/>
            <person name="Teles M."/>
            <person name="MacKenzie S."/>
            <person name="Amaro C."/>
        </authorList>
    </citation>
    <scope>NUCLEOTIDE SEQUENCE</scope>
</reference>
<evidence type="ECO:0000313" key="2">
    <source>
        <dbReference type="EMBL" id="JAH14939.1"/>
    </source>
</evidence>
<keyword evidence="1" id="KW-0472">Membrane</keyword>
<accession>A0A0E9QDT1</accession>
<organism evidence="2">
    <name type="scientific">Anguilla anguilla</name>
    <name type="common">European freshwater eel</name>
    <name type="synonym">Muraena anguilla</name>
    <dbReference type="NCBI Taxonomy" id="7936"/>
    <lineage>
        <taxon>Eukaryota</taxon>
        <taxon>Metazoa</taxon>
        <taxon>Chordata</taxon>
        <taxon>Craniata</taxon>
        <taxon>Vertebrata</taxon>
        <taxon>Euteleostomi</taxon>
        <taxon>Actinopterygii</taxon>
        <taxon>Neopterygii</taxon>
        <taxon>Teleostei</taxon>
        <taxon>Anguilliformes</taxon>
        <taxon>Anguillidae</taxon>
        <taxon>Anguilla</taxon>
    </lineage>
</organism>
<keyword evidence="1" id="KW-1133">Transmembrane helix</keyword>